<evidence type="ECO:0000256" key="1">
    <source>
        <dbReference type="ARBA" id="ARBA00007992"/>
    </source>
</evidence>
<evidence type="ECO:0000313" key="8">
    <source>
        <dbReference type="EMBL" id="KAK4236113.1"/>
    </source>
</evidence>
<gene>
    <name evidence="8" type="ORF">C8A03DRAFT_17209</name>
</gene>
<evidence type="ECO:0000256" key="2">
    <source>
        <dbReference type="ARBA" id="ARBA00022630"/>
    </source>
</evidence>
<dbReference type="PANTHER" id="PTHR13789:SF309">
    <property type="entry name" value="PUTATIVE (AFU_ORTHOLOGUE AFUA_6G14510)-RELATED"/>
    <property type="match status" value="1"/>
</dbReference>
<protein>
    <recommendedName>
        <fullName evidence="7">FAD-binding domain-containing protein</fullName>
    </recommendedName>
</protein>
<reference evidence="8" key="1">
    <citation type="journal article" date="2023" name="Mol. Phylogenet. Evol.">
        <title>Genome-scale phylogeny and comparative genomics of the fungal order Sordariales.</title>
        <authorList>
            <person name="Hensen N."/>
            <person name="Bonometti L."/>
            <person name="Westerberg I."/>
            <person name="Brannstrom I.O."/>
            <person name="Guillou S."/>
            <person name="Cros-Aarteil S."/>
            <person name="Calhoun S."/>
            <person name="Haridas S."/>
            <person name="Kuo A."/>
            <person name="Mondo S."/>
            <person name="Pangilinan J."/>
            <person name="Riley R."/>
            <person name="LaButti K."/>
            <person name="Andreopoulos B."/>
            <person name="Lipzen A."/>
            <person name="Chen C."/>
            <person name="Yan M."/>
            <person name="Daum C."/>
            <person name="Ng V."/>
            <person name="Clum A."/>
            <person name="Steindorff A."/>
            <person name="Ohm R.A."/>
            <person name="Martin F."/>
            <person name="Silar P."/>
            <person name="Natvig D.O."/>
            <person name="Lalanne C."/>
            <person name="Gautier V."/>
            <person name="Ament-Velasquez S.L."/>
            <person name="Kruys A."/>
            <person name="Hutchinson M.I."/>
            <person name="Powell A.J."/>
            <person name="Barry K."/>
            <person name="Miller A.N."/>
            <person name="Grigoriev I.V."/>
            <person name="Debuchy R."/>
            <person name="Gladieux P."/>
            <person name="Hiltunen Thoren M."/>
            <person name="Johannesson H."/>
        </authorList>
    </citation>
    <scope>NUCLEOTIDE SEQUENCE</scope>
    <source>
        <strain evidence="8">CBS 532.94</strain>
    </source>
</reference>
<keyword evidence="3" id="KW-0274">FAD</keyword>
<evidence type="ECO:0000256" key="3">
    <source>
        <dbReference type="ARBA" id="ARBA00022827"/>
    </source>
</evidence>
<keyword evidence="6" id="KW-0472">Membrane</keyword>
<dbReference type="SUPFAM" id="SSF51905">
    <property type="entry name" value="FAD/NAD(P)-binding domain"/>
    <property type="match status" value="1"/>
</dbReference>
<dbReference type="Proteomes" id="UP001303760">
    <property type="component" value="Unassembled WGS sequence"/>
</dbReference>
<evidence type="ECO:0000256" key="4">
    <source>
        <dbReference type="ARBA" id="ARBA00023002"/>
    </source>
</evidence>
<keyword evidence="2" id="KW-0285">Flavoprotein</keyword>
<proteinExistence type="inferred from homology"/>
<dbReference type="GO" id="GO:0004497">
    <property type="term" value="F:monooxygenase activity"/>
    <property type="evidence" value="ECO:0007669"/>
    <property type="project" value="UniProtKB-KW"/>
</dbReference>
<dbReference type="PANTHER" id="PTHR13789">
    <property type="entry name" value="MONOOXYGENASE"/>
    <property type="match status" value="1"/>
</dbReference>
<feature type="domain" description="FAD-binding" evidence="7">
    <location>
        <begin position="3"/>
        <end position="192"/>
    </location>
</feature>
<dbReference type="PRINTS" id="PR00420">
    <property type="entry name" value="RNGMNOXGNASE"/>
</dbReference>
<dbReference type="GO" id="GO:0071949">
    <property type="term" value="F:FAD binding"/>
    <property type="evidence" value="ECO:0007669"/>
    <property type="project" value="InterPro"/>
</dbReference>
<keyword evidence="6" id="KW-1133">Transmembrane helix</keyword>
<dbReference type="Gene3D" id="3.50.50.60">
    <property type="entry name" value="FAD/NAD(P)-binding domain"/>
    <property type="match status" value="1"/>
</dbReference>
<feature type="transmembrane region" description="Helical" evidence="6">
    <location>
        <begin position="402"/>
        <end position="420"/>
    </location>
</feature>
<keyword evidence="4" id="KW-0560">Oxidoreductase</keyword>
<dbReference type="InterPro" id="IPR002938">
    <property type="entry name" value="FAD-bd"/>
</dbReference>
<evidence type="ECO:0000256" key="6">
    <source>
        <dbReference type="SAM" id="Phobius"/>
    </source>
</evidence>
<evidence type="ECO:0000259" key="7">
    <source>
        <dbReference type="Pfam" id="PF01494"/>
    </source>
</evidence>
<evidence type="ECO:0000313" key="9">
    <source>
        <dbReference type="Proteomes" id="UP001303760"/>
    </source>
</evidence>
<dbReference type="Pfam" id="PF01494">
    <property type="entry name" value="FAD_binding_3"/>
    <property type="match status" value="2"/>
</dbReference>
<keyword evidence="6" id="KW-0812">Transmembrane</keyword>
<dbReference type="AlphaFoldDB" id="A0AAN7C642"/>
<evidence type="ECO:0000256" key="5">
    <source>
        <dbReference type="ARBA" id="ARBA00023033"/>
    </source>
</evidence>
<sequence length="439" mass="47100">MHAIIIGAGPAGLAAALALHHQQSHSRPIRVTILERRQQQTSTTLGLGGAINLTPLAMRYLDALGVGPRLRPLGVRVSPGIAILSHRTGALLGRLWPGVDALRVLRRDLVGAMVETVKEAALGGGGGGGIEVRYGVDVRGIEESAEGRSVKVRFIVAGVDGGGGGGGNGEEQVIEADFLLGCDGIHSFVRSSFVDPERKKTYSGRASAYGYVTVSGEPGDAGIVAADGSRAVEVSTLISGQRGSLLVSFFEPSLSKLYLATVIAQPEGPDGMDGRQATGEDKEAVKRDFMSRFRGGGLAGLEDVVRRCEEWVSFPIYMIPPGGVWSRGRVLLLGDAAHAMPPQGESTGVAIEDGVLLAHVFSRRDTRSVAQMFADYEGLRRPVINKTYDETLYRWGKVGDRGWFAAVVMDWFTMLYIWIMNSWSRDNFGRDVRELVLPA</sequence>
<accession>A0AAN7C642</accession>
<dbReference type="EMBL" id="MU860213">
    <property type="protein sequence ID" value="KAK4236113.1"/>
    <property type="molecule type" value="Genomic_DNA"/>
</dbReference>
<dbReference type="InterPro" id="IPR036188">
    <property type="entry name" value="FAD/NAD-bd_sf"/>
</dbReference>
<organism evidence="8 9">
    <name type="scientific">Achaetomium macrosporum</name>
    <dbReference type="NCBI Taxonomy" id="79813"/>
    <lineage>
        <taxon>Eukaryota</taxon>
        <taxon>Fungi</taxon>
        <taxon>Dikarya</taxon>
        <taxon>Ascomycota</taxon>
        <taxon>Pezizomycotina</taxon>
        <taxon>Sordariomycetes</taxon>
        <taxon>Sordariomycetidae</taxon>
        <taxon>Sordariales</taxon>
        <taxon>Chaetomiaceae</taxon>
        <taxon>Achaetomium</taxon>
    </lineage>
</organism>
<reference evidence="8" key="2">
    <citation type="submission" date="2023-05" db="EMBL/GenBank/DDBJ databases">
        <authorList>
            <consortium name="Lawrence Berkeley National Laboratory"/>
            <person name="Steindorff A."/>
            <person name="Hensen N."/>
            <person name="Bonometti L."/>
            <person name="Westerberg I."/>
            <person name="Brannstrom I.O."/>
            <person name="Guillou S."/>
            <person name="Cros-Aarteil S."/>
            <person name="Calhoun S."/>
            <person name="Haridas S."/>
            <person name="Kuo A."/>
            <person name="Mondo S."/>
            <person name="Pangilinan J."/>
            <person name="Riley R."/>
            <person name="Labutti K."/>
            <person name="Andreopoulos B."/>
            <person name="Lipzen A."/>
            <person name="Chen C."/>
            <person name="Yanf M."/>
            <person name="Daum C."/>
            <person name="Ng V."/>
            <person name="Clum A."/>
            <person name="Ohm R."/>
            <person name="Martin F."/>
            <person name="Silar P."/>
            <person name="Natvig D."/>
            <person name="Lalanne C."/>
            <person name="Gautier V."/>
            <person name="Ament-Velasquez S.L."/>
            <person name="Kruys A."/>
            <person name="Hutchinson M.I."/>
            <person name="Powell A.J."/>
            <person name="Barry K."/>
            <person name="Miller A.N."/>
            <person name="Grigoriev I.V."/>
            <person name="Debuchy R."/>
            <person name="Gladieux P."/>
            <person name="Thoren M.H."/>
            <person name="Johannesson H."/>
        </authorList>
    </citation>
    <scope>NUCLEOTIDE SEQUENCE</scope>
    <source>
        <strain evidence="8">CBS 532.94</strain>
    </source>
</reference>
<keyword evidence="5" id="KW-0503">Monooxygenase</keyword>
<feature type="domain" description="FAD-binding" evidence="7">
    <location>
        <begin position="325"/>
        <end position="390"/>
    </location>
</feature>
<dbReference type="InterPro" id="IPR050493">
    <property type="entry name" value="FAD-dep_Monooxygenase_BioMet"/>
</dbReference>
<name>A0AAN7C642_9PEZI</name>
<comment type="similarity">
    <text evidence="1">Belongs to the paxM FAD-dependent monooxygenase family.</text>
</comment>
<keyword evidence="9" id="KW-1185">Reference proteome</keyword>
<comment type="caution">
    <text evidence="8">The sequence shown here is derived from an EMBL/GenBank/DDBJ whole genome shotgun (WGS) entry which is preliminary data.</text>
</comment>